<keyword evidence="4" id="KW-1003">Cell membrane</keyword>
<evidence type="ECO:0000256" key="8">
    <source>
        <dbReference type="ARBA" id="ARBA00023136"/>
    </source>
</evidence>
<dbReference type="GeneID" id="103273066"/>
<dbReference type="PANTHER" id="PTHR11769">
    <property type="entry name" value="HYALURONIDASE"/>
    <property type="match status" value="1"/>
</dbReference>
<dbReference type="Gene3D" id="3.20.20.70">
    <property type="entry name" value="Aldolase class I"/>
    <property type="match status" value="1"/>
</dbReference>
<dbReference type="GlyCosmos" id="A0A1U7UTM5">
    <property type="glycosylation" value="1 site, No reported glycans"/>
</dbReference>
<keyword evidence="9 16" id="KW-1015">Disulfide bond</keyword>
<dbReference type="InterPro" id="IPR001439">
    <property type="entry name" value="Hyaluronidase_PH20/Hyal5"/>
</dbReference>
<keyword evidence="7 13" id="KW-0378">Hydrolase</keyword>
<dbReference type="PIRSF" id="PIRSF038193">
    <property type="entry name" value="Hyaluronidase"/>
    <property type="match status" value="1"/>
</dbReference>
<dbReference type="FunFam" id="3.20.20.70:FF:000065">
    <property type="entry name" value="Hyaluronidase"/>
    <property type="match status" value="1"/>
</dbReference>
<gene>
    <name evidence="19" type="primary">LOC103273066</name>
</gene>
<feature type="glycosylation site" description="N-linked (GlcNAc...) asparagine" evidence="15">
    <location>
        <position position="368"/>
    </location>
</feature>
<dbReference type="PRINTS" id="PR00848">
    <property type="entry name" value="SPERMPH20"/>
</dbReference>
<evidence type="ECO:0000256" key="7">
    <source>
        <dbReference type="ARBA" id="ARBA00022801"/>
    </source>
</evidence>
<evidence type="ECO:0000256" key="1">
    <source>
        <dbReference type="ARBA" id="ARBA00000251"/>
    </source>
</evidence>
<dbReference type="PANTHER" id="PTHR11769:SF20">
    <property type="entry name" value="HYALURONIDASE PH-20"/>
    <property type="match status" value="1"/>
</dbReference>
<dbReference type="PIRSF" id="PIRSF500773">
    <property type="entry name" value="Hyaluronidase_PH20_Hyal5"/>
    <property type="match status" value="1"/>
</dbReference>
<dbReference type="InterPro" id="IPR013785">
    <property type="entry name" value="Aldolase_TIM"/>
</dbReference>
<keyword evidence="12 13" id="KW-0326">Glycosidase</keyword>
<keyword evidence="6" id="KW-0732">Signal</keyword>
<keyword evidence="5" id="KW-0336">GPI-anchor</keyword>
<evidence type="ECO:0000313" key="19">
    <source>
        <dbReference type="RefSeq" id="XP_008068712.1"/>
    </source>
</evidence>
<feature type="disulfide bond" evidence="16">
    <location>
        <begin position="376"/>
        <end position="387"/>
    </location>
</feature>
<proteinExistence type="inferred from homology"/>
<keyword evidence="10" id="KW-0325">Glycoprotein</keyword>
<evidence type="ECO:0000256" key="13">
    <source>
        <dbReference type="PIRNR" id="PIRNR038193"/>
    </source>
</evidence>
<evidence type="ECO:0000256" key="10">
    <source>
        <dbReference type="ARBA" id="ARBA00023180"/>
    </source>
</evidence>
<sequence length="521" mass="59049">MRVLRFKHICSGNFVESNRASQTLFISLLIQCCLTLNFRAPPVVPNVPFLWAWNAPTEFCLGSFNEPLDMSLFSLIGSPRKNVTGQGVTIFYVDRLGLYPYIDPVTGADVNGGIPQKGSLKNHLDKAEKDISYYIPTDSVGLAVIDWEEWRPTWARNWKPKDVYRNWSIELVQQQNIQLNVTEATEIAKQDFEKAAKSFMQETLKLGKSLRPNQLWGYYLFPDCYNHNYNKPDFNGSCYDIEKRRNDDLSWLWKESTALYPSIYLNTRLSPLQATIFARNRVQEAIRVSEVPDAKNPLPIFVYTRLVYTDQTSKFLSQDDLVNTFGESVALGASGIVIWGSLSLVRSMKSCFILDNYMKTTLNPYIINVTLAAKMCSQVLCQEQGVCTRKHWNSSDYLHLNPMSFDIQLEKSGKYTVRGKPTLDDLQQFSEKFSCSCYPNLSCKMTADVQDFHVIDVCVADNVCIEAFLNSAPSDQSLILPETSTSYSVSSTTPASSATSTVRKYFVNILFLTMSSSIVNL</sequence>
<dbReference type="PRINTS" id="PR00846">
    <property type="entry name" value="GLHYDRLASE56"/>
</dbReference>
<evidence type="ECO:0000313" key="18">
    <source>
        <dbReference type="Proteomes" id="UP000189704"/>
    </source>
</evidence>
<dbReference type="GO" id="GO:0005886">
    <property type="term" value="C:plasma membrane"/>
    <property type="evidence" value="ECO:0007669"/>
    <property type="project" value="UniProtKB-SubCell"/>
</dbReference>
<dbReference type="GO" id="GO:0007342">
    <property type="term" value="P:fusion of sperm to egg plasma membrane involved in single fertilization"/>
    <property type="evidence" value="ECO:0007669"/>
    <property type="project" value="InterPro"/>
</dbReference>
<evidence type="ECO:0000256" key="14">
    <source>
        <dbReference type="PIRSR" id="PIRSR038193-1"/>
    </source>
</evidence>
<organism evidence="18 19">
    <name type="scientific">Carlito syrichta</name>
    <name type="common">Philippine tarsier</name>
    <name type="synonym">Tarsius syrichta</name>
    <dbReference type="NCBI Taxonomy" id="1868482"/>
    <lineage>
        <taxon>Eukaryota</taxon>
        <taxon>Metazoa</taxon>
        <taxon>Chordata</taxon>
        <taxon>Craniata</taxon>
        <taxon>Vertebrata</taxon>
        <taxon>Euteleostomi</taxon>
        <taxon>Mammalia</taxon>
        <taxon>Eutheria</taxon>
        <taxon>Euarchontoglires</taxon>
        <taxon>Primates</taxon>
        <taxon>Haplorrhini</taxon>
        <taxon>Tarsiiformes</taxon>
        <taxon>Tarsiidae</taxon>
        <taxon>Carlito</taxon>
    </lineage>
</organism>
<reference evidence="19" key="1">
    <citation type="submission" date="2025-08" db="UniProtKB">
        <authorList>
            <consortium name="RefSeq"/>
        </authorList>
    </citation>
    <scope>IDENTIFICATION</scope>
</reference>
<evidence type="ECO:0000256" key="6">
    <source>
        <dbReference type="ARBA" id="ARBA00022729"/>
    </source>
</evidence>
<keyword evidence="8" id="KW-0472">Membrane</keyword>
<dbReference type="Pfam" id="PF01630">
    <property type="entry name" value="Glyco_hydro_56"/>
    <property type="match status" value="1"/>
</dbReference>
<evidence type="ECO:0000256" key="16">
    <source>
        <dbReference type="PIRSR" id="PIRSR038193-3"/>
    </source>
</evidence>
<evidence type="ECO:0000256" key="2">
    <source>
        <dbReference type="ARBA" id="ARBA00004609"/>
    </source>
</evidence>
<protein>
    <recommendedName>
        <fullName evidence="13 17">Hyaluronidase</fullName>
        <ecNumber evidence="13 17">3.2.1.35</ecNumber>
    </recommendedName>
</protein>
<feature type="disulfide bond" evidence="16">
    <location>
        <begin position="224"/>
        <end position="238"/>
    </location>
</feature>
<feature type="disulfide bond" evidence="16">
    <location>
        <begin position="60"/>
        <end position="351"/>
    </location>
</feature>
<evidence type="ECO:0000256" key="11">
    <source>
        <dbReference type="ARBA" id="ARBA00023288"/>
    </source>
</evidence>
<evidence type="ECO:0000256" key="15">
    <source>
        <dbReference type="PIRSR" id="PIRSR038193-2"/>
    </source>
</evidence>
<name>A0A1U7UTM5_CARSF</name>
<comment type="subcellular location">
    <subcellularLocation>
        <location evidence="2">Cell membrane</location>
        <topology evidence="2">Lipid-anchor</topology>
        <topology evidence="2">GPI-anchor</topology>
    </subcellularLocation>
</comment>
<dbReference type="RefSeq" id="XP_008068712.1">
    <property type="nucleotide sequence ID" value="XM_008070521.1"/>
</dbReference>
<dbReference type="GO" id="GO:0001669">
    <property type="term" value="C:acrosomal vesicle"/>
    <property type="evidence" value="ECO:0007669"/>
    <property type="project" value="TreeGrafter"/>
</dbReference>
<evidence type="ECO:0000256" key="5">
    <source>
        <dbReference type="ARBA" id="ARBA00022622"/>
    </source>
</evidence>
<evidence type="ECO:0000256" key="3">
    <source>
        <dbReference type="ARBA" id="ARBA00008871"/>
    </source>
</evidence>
<dbReference type="EC" id="3.2.1.35" evidence="13 17"/>
<dbReference type="AlphaFoldDB" id="A0A1U7UTM5"/>
<keyword evidence="11" id="KW-0449">Lipoprotein</keyword>
<dbReference type="InterPro" id="IPR017853">
    <property type="entry name" value="GH"/>
</dbReference>
<evidence type="ECO:0000256" key="9">
    <source>
        <dbReference type="ARBA" id="ARBA00023157"/>
    </source>
</evidence>
<evidence type="ECO:0000256" key="12">
    <source>
        <dbReference type="ARBA" id="ARBA00023295"/>
    </source>
</evidence>
<comment type="catalytic activity">
    <reaction evidence="1 13 17">
        <text>Random hydrolysis of (1-&gt;4)-linkages between N-acetyl-beta-D-glucosamine and D-glucuronate residues in hyaluronate.</text>
        <dbReference type="EC" id="3.2.1.35"/>
    </reaction>
</comment>
<feature type="disulfide bond" evidence="16">
    <location>
        <begin position="381"/>
        <end position="435"/>
    </location>
</feature>
<dbReference type="KEGG" id="csyr:103273066"/>
<feature type="active site" description="Proton donor" evidence="14">
    <location>
        <position position="148"/>
    </location>
</feature>
<dbReference type="GO" id="GO:0030214">
    <property type="term" value="P:hyaluronan catabolic process"/>
    <property type="evidence" value="ECO:0007669"/>
    <property type="project" value="TreeGrafter"/>
</dbReference>
<feature type="disulfide bond" evidence="16">
    <location>
        <begin position="437"/>
        <end position="443"/>
    </location>
</feature>
<dbReference type="InterPro" id="IPR018155">
    <property type="entry name" value="Hyaluronidase"/>
</dbReference>
<dbReference type="OrthoDB" id="5796153at2759"/>
<evidence type="ECO:0000256" key="17">
    <source>
        <dbReference type="RuleBase" id="RU610713"/>
    </source>
</evidence>
<dbReference type="GO" id="GO:0005975">
    <property type="term" value="P:carbohydrate metabolic process"/>
    <property type="evidence" value="ECO:0007669"/>
    <property type="project" value="UniProtKB-UniRule"/>
</dbReference>
<dbReference type="SUPFAM" id="SSF51445">
    <property type="entry name" value="(Trans)glycosidases"/>
    <property type="match status" value="1"/>
</dbReference>
<accession>A0A1U7UTM5</accession>
<dbReference type="GO" id="GO:0098552">
    <property type="term" value="C:side of membrane"/>
    <property type="evidence" value="ECO:0007669"/>
    <property type="project" value="UniProtKB-KW"/>
</dbReference>
<comment type="similarity">
    <text evidence="3 13 17">Belongs to the glycosyl hydrolase 56 family.</text>
</comment>
<evidence type="ECO:0000256" key="4">
    <source>
        <dbReference type="ARBA" id="ARBA00022475"/>
    </source>
</evidence>
<keyword evidence="18" id="KW-1185">Reference proteome</keyword>
<dbReference type="GO" id="GO:0004415">
    <property type="term" value="F:hyalurononglucosaminidase activity"/>
    <property type="evidence" value="ECO:0007669"/>
    <property type="project" value="UniProtKB-UniRule"/>
</dbReference>
<dbReference type="Proteomes" id="UP000189704">
    <property type="component" value="Unplaced"/>
</dbReference>